<reference evidence="1" key="1">
    <citation type="submission" date="2022-10" db="EMBL/GenBank/DDBJ databases">
        <authorList>
            <person name="Chen Y."/>
            <person name="Dougan E. K."/>
            <person name="Chan C."/>
            <person name="Rhodes N."/>
            <person name="Thang M."/>
        </authorList>
    </citation>
    <scope>NUCLEOTIDE SEQUENCE</scope>
</reference>
<dbReference type="EMBL" id="CAMXCT030004133">
    <property type="protein sequence ID" value="CAL4795131.1"/>
    <property type="molecule type" value="Genomic_DNA"/>
</dbReference>
<evidence type="ECO:0000313" key="1">
    <source>
        <dbReference type="EMBL" id="CAI4007819.1"/>
    </source>
</evidence>
<dbReference type="AlphaFoldDB" id="A0A9P1DF24"/>
<sequence>MVVPSPICRGRAALGPRVAPAVRVIRGTTPPSGLILVDTPISEEHVDDAQPVSGLVRFRQKRNATDLTWAQQLNTQRVAAITKWVKIILTFPAAFDLGRKWDKDAPLGTSIAAGLKHVFSGKATGTLHNRAGPILRFIQWCHAHGVIPFPVREHHVYEFMKAIGFEAAPTFLRSFLVSMTFCNFILGLTGSDEVTSSQRVQGCARESYLTKRKLCQRPPLTVDQVKALEIYVADMLGPPRDVYA</sequence>
<name>A0A9P1DF24_9DINO</name>
<organism evidence="1">
    <name type="scientific">Cladocopium goreaui</name>
    <dbReference type="NCBI Taxonomy" id="2562237"/>
    <lineage>
        <taxon>Eukaryota</taxon>
        <taxon>Sar</taxon>
        <taxon>Alveolata</taxon>
        <taxon>Dinophyceae</taxon>
        <taxon>Suessiales</taxon>
        <taxon>Symbiodiniaceae</taxon>
        <taxon>Cladocopium</taxon>
    </lineage>
</organism>
<feature type="non-terminal residue" evidence="1">
    <location>
        <position position="244"/>
    </location>
</feature>
<dbReference type="EMBL" id="CAMXCT020004133">
    <property type="protein sequence ID" value="CAL1161194.1"/>
    <property type="molecule type" value="Genomic_DNA"/>
</dbReference>
<evidence type="ECO:0000313" key="2">
    <source>
        <dbReference type="EMBL" id="CAL1161194.1"/>
    </source>
</evidence>
<dbReference type="SUPFAM" id="SSF47823">
    <property type="entry name" value="lambda integrase-like, N-terminal domain"/>
    <property type="match status" value="1"/>
</dbReference>
<gene>
    <name evidence="1" type="ORF">C1SCF055_LOCUS33345</name>
</gene>
<protein>
    <submittedName>
        <fullName evidence="1">Uncharacterized protein</fullName>
    </submittedName>
</protein>
<accession>A0A9P1DF24</accession>
<evidence type="ECO:0000313" key="3">
    <source>
        <dbReference type="Proteomes" id="UP001152797"/>
    </source>
</evidence>
<dbReference type="EMBL" id="CAMXCT010004133">
    <property type="protein sequence ID" value="CAI4007819.1"/>
    <property type="molecule type" value="Genomic_DNA"/>
</dbReference>
<proteinExistence type="predicted"/>
<comment type="caution">
    <text evidence="1">The sequence shown here is derived from an EMBL/GenBank/DDBJ whole genome shotgun (WGS) entry which is preliminary data.</text>
</comment>
<reference evidence="2" key="2">
    <citation type="submission" date="2024-04" db="EMBL/GenBank/DDBJ databases">
        <authorList>
            <person name="Chen Y."/>
            <person name="Shah S."/>
            <person name="Dougan E. K."/>
            <person name="Thang M."/>
            <person name="Chan C."/>
        </authorList>
    </citation>
    <scope>NUCLEOTIDE SEQUENCE [LARGE SCALE GENOMIC DNA]</scope>
</reference>
<keyword evidence="3" id="KW-1185">Reference proteome</keyword>
<dbReference type="Proteomes" id="UP001152797">
    <property type="component" value="Unassembled WGS sequence"/>
</dbReference>